<dbReference type="CDD" id="cd18095">
    <property type="entry name" value="SpoU-like_rRNA-MTase"/>
    <property type="match status" value="1"/>
</dbReference>
<protein>
    <submittedName>
        <fullName evidence="5">F-box and FNIP repeat-containing protein L60</fullName>
    </submittedName>
</protein>
<dbReference type="InterPro" id="IPR051251">
    <property type="entry name" value="STK_FNIP-Repeat"/>
</dbReference>
<proteinExistence type="predicted"/>
<evidence type="ECO:0000313" key="6">
    <source>
        <dbReference type="Proteomes" id="UP001642464"/>
    </source>
</evidence>
<dbReference type="EMBL" id="CAXAMM010033334">
    <property type="protein sequence ID" value="CAK9071127.1"/>
    <property type="molecule type" value="Genomic_DNA"/>
</dbReference>
<feature type="compositionally biased region" description="Basic and acidic residues" evidence="3">
    <location>
        <begin position="1111"/>
        <end position="1133"/>
    </location>
</feature>
<keyword evidence="1" id="KW-0489">Methyltransferase</keyword>
<dbReference type="SUPFAM" id="SSF52058">
    <property type="entry name" value="L domain-like"/>
    <property type="match status" value="2"/>
</dbReference>
<sequence>MDLHDDRPFTLQLVALDGEAVAVTAAPTSTGRQLRQQLLAQLGPRPGRRIGWMQRGEDEVELTKTLKDGEKTKRDWNGKVEQGIGADELVSYVYVPASVHDGWKLIQGFRVEDYETALEGITELKGIDNLLYLRTLPCSLQSMTFGNPFDQVLLAVSWPSQLEHLKFSYHFDQRLERTVWPSRLKTLIFGSKFNQPLQRVKWPESLERLTFGDNFNQSFEGVTLPPKLQSLTLGGDFNKSLVGVDLPSSLQTLTFGWHFDQGLREVTLPHGLQSLAFGNNFNQSLQGVLWPDSLVSVTFGNKFDQSLEGITWPSGLQSLTFASQFNQRLEGVTFPSNLKELIFGSEFNQNLHVSLPTSLQNLTFGDKFHQSMDPLTWLSNLKNLTFGHGFNEELQQILLPSQLQTLRFGNDFNQSLKGILGTLEQLQSVTFGNSFNQSLEDVKFPPSLQVLIFGSDFNQTLLGVAWPQSLKRLTFGVHYNQTLEGVALPETLETLTFGVEFNRSLDAVDLPKSLQTLTLGWHFDQSLQDVILPSGLQSLSFVCSRIHNLRDLTLPSGLQILKFGFWFNQSLEGLVFPCNLKTLIFGREFNQSLDHVTLPNSLQTLTFGDKFNQNLDEVTWPIDLETLTFGCHFQQPGCAKGVRQSLEKVTFPSNLESLTFGHEMRRRLVMAKLPSRLEMLTVGRSLTSTRGVVPDGTLLVTKGTVDPFNAKVVRCSMGAAVRGAVHVREVAQPELASLLAEHRVFVTELREDALPSWSLGEHLTGQDAFVFGNEARGVSPEVAQLAQRRLCIPMSPSVDSLNVGISVGIVLHEAARPNAHSVSAASDGSAGKNRRLFSKVTEMDRIKAEARTPSILSCSRRTDVPWAFLRQYLKAFREGFLYVRSPVTGDMDPVCLKPYDASTGRGVMCISWWSKNYCKWIEEFKKQDSILHSYPVHMFNFTVNSDDKVLEPGVFPPLQERLGQVTWLASTFGAHALNVRFDPIVHYRMKGQTAVRNNLGDFEEIVKHLGLLGLGAQWESTVCGCERRTLRRALGASGVRERFSQAAAHTDVGAVRNMLSAGVELVALSEEQQRAVLDQLLPLAHRYAVEMRCCCDDTLFGHRTPVEAKADPTAESRWVGDDEGKPVETDGEAKGVGMDIPENKLLAELAPPALEVEEVEDSTLAALTAPEGLLKTDGSGDTNQRSVTERPLSISEAAVPDIAKTVETQKVANGKPSCSDASRPLTAHAIASPKVDAPATPAKKPENKGTDKSGKKKKRPLHEGMSGTQRRDFLCVKESRCLDARLADRLAKEKGLSITFPHQKDRGQREMCNCTASREIGQYELLGNQRPWGWPWGSTWSPWRAEKAINTMKYVLTRTFPVTVLDIPGPRCTLAKATCFCHIPEVTYLEAPVPQNFRPMTPVLRSPVWDHYQARG</sequence>
<evidence type="ECO:0000313" key="5">
    <source>
        <dbReference type="EMBL" id="CAK9071127.1"/>
    </source>
</evidence>
<dbReference type="InterPro" id="IPR029026">
    <property type="entry name" value="tRNA_m1G_MTases_N"/>
</dbReference>
<gene>
    <name evidence="5" type="ORF">SCF082_LOCUS35245</name>
</gene>
<comment type="caution">
    <text evidence="5">The sequence shown here is derived from an EMBL/GenBank/DDBJ whole genome shotgun (WGS) entry which is preliminary data.</text>
</comment>
<keyword evidence="2" id="KW-0808">Transferase</keyword>
<name>A0ABP0P502_9DINO</name>
<feature type="region of interest" description="Disordered" evidence="3">
    <location>
        <begin position="1169"/>
        <end position="1192"/>
    </location>
</feature>
<dbReference type="InterPro" id="IPR032675">
    <property type="entry name" value="LRR_dom_sf"/>
</dbReference>
<dbReference type="InterPro" id="IPR008615">
    <property type="entry name" value="FNIP"/>
</dbReference>
<dbReference type="Gene3D" id="3.40.1280.10">
    <property type="match status" value="1"/>
</dbReference>
<feature type="domain" description="tRNA/rRNA methyltransferase SpoU type" evidence="4">
    <location>
        <begin position="697"/>
        <end position="812"/>
    </location>
</feature>
<dbReference type="Pfam" id="PF08902">
    <property type="entry name" value="DUF1848"/>
    <property type="match status" value="1"/>
</dbReference>
<dbReference type="InterPro" id="IPR029028">
    <property type="entry name" value="Alpha/beta_knot_MTases"/>
</dbReference>
<feature type="region of interest" description="Disordered" evidence="3">
    <location>
        <begin position="1111"/>
        <end position="1137"/>
    </location>
</feature>
<evidence type="ECO:0000256" key="1">
    <source>
        <dbReference type="ARBA" id="ARBA00022603"/>
    </source>
</evidence>
<dbReference type="Pfam" id="PF05725">
    <property type="entry name" value="FNIP"/>
    <property type="match status" value="10"/>
</dbReference>
<evidence type="ECO:0000256" key="3">
    <source>
        <dbReference type="SAM" id="MobiDB-lite"/>
    </source>
</evidence>
<dbReference type="PANTHER" id="PTHR32134:SF169">
    <property type="entry name" value="FNIP REPEAT-CONTAINING PROTEIN-RELATED"/>
    <property type="match status" value="1"/>
</dbReference>
<accession>A0ABP0P502</accession>
<dbReference type="InterPro" id="IPR001537">
    <property type="entry name" value="SpoU_MeTrfase"/>
</dbReference>
<organism evidence="5 6">
    <name type="scientific">Durusdinium trenchii</name>
    <dbReference type="NCBI Taxonomy" id="1381693"/>
    <lineage>
        <taxon>Eukaryota</taxon>
        <taxon>Sar</taxon>
        <taxon>Alveolata</taxon>
        <taxon>Dinophyceae</taxon>
        <taxon>Suessiales</taxon>
        <taxon>Symbiodiniaceae</taxon>
        <taxon>Durusdinium</taxon>
    </lineage>
</organism>
<feature type="region of interest" description="Disordered" evidence="3">
    <location>
        <begin position="1231"/>
        <end position="1267"/>
    </location>
</feature>
<feature type="compositionally biased region" description="Basic and acidic residues" evidence="3">
    <location>
        <begin position="1243"/>
        <end position="1253"/>
    </location>
</feature>
<dbReference type="Pfam" id="PF00588">
    <property type="entry name" value="SpoU_methylase"/>
    <property type="match status" value="1"/>
</dbReference>
<dbReference type="Proteomes" id="UP001642464">
    <property type="component" value="Unassembled WGS sequence"/>
</dbReference>
<evidence type="ECO:0000259" key="4">
    <source>
        <dbReference type="Pfam" id="PF00588"/>
    </source>
</evidence>
<keyword evidence="6" id="KW-1185">Reference proteome</keyword>
<dbReference type="InterPro" id="IPR014998">
    <property type="entry name" value="DUF1848"/>
</dbReference>
<evidence type="ECO:0000256" key="2">
    <source>
        <dbReference type="ARBA" id="ARBA00022679"/>
    </source>
</evidence>
<reference evidence="5 6" key="1">
    <citation type="submission" date="2024-02" db="EMBL/GenBank/DDBJ databases">
        <authorList>
            <person name="Chen Y."/>
            <person name="Shah S."/>
            <person name="Dougan E. K."/>
            <person name="Thang M."/>
            <person name="Chan C."/>
        </authorList>
    </citation>
    <scope>NUCLEOTIDE SEQUENCE [LARGE SCALE GENOMIC DNA]</scope>
</reference>
<dbReference type="PANTHER" id="PTHR32134">
    <property type="entry name" value="FNIP REPEAT-CONTAINING PROTEIN"/>
    <property type="match status" value="1"/>
</dbReference>
<dbReference type="SUPFAM" id="SSF75217">
    <property type="entry name" value="alpha/beta knot"/>
    <property type="match status" value="1"/>
</dbReference>
<dbReference type="Gene3D" id="3.80.10.10">
    <property type="entry name" value="Ribonuclease Inhibitor"/>
    <property type="match status" value="2"/>
</dbReference>